<reference evidence="3" key="1">
    <citation type="submission" date="2025-08" db="UniProtKB">
        <authorList>
            <consortium name="RefSeq"/>
        </authorList>
    </citation>
    <scope>IDENTIFICATION</scope>
</reference>
<dbReference type="InterPro" id="IPR000238">
    <property type="entry name" value="RbfA"/>
</dbReference>
<evidence type="ECO:0000313" key="3">
    <source>
        <dbReference type="RefSeq" id="XP_006031169.1"/>
    </source>
</evidence>
<dbReference type="KEGG" id="asn:102376965"/>
<dbReference type="Proteomes" id="UP000189705">
    <property type="component" value="Unplaced"/>
</dbReference>
<dbReference type="OrthoDB" id="418445at2759"/>
<dbReference type="PANTHER" id="PTHR14725:SF0">
    <property type="entry name" value="RIBOSOME-BINDING FACTOR A, MITOCHONDRIAL-RELATED"/>
    <property type="match status" value="1"/>
</dbReference>
<feature type="compositionally biased region" description="Low complexity" evidence="1">
    <location>
        <begin position="251"/>
        <end position="266"/>
    </location>
</feature>
<dbReference type="AlphaFoldDB" id="A0A1U7S4S3"/>
<dbReference type="RefSeq" id="XP_006031169.1">
    <property type="nucleotide sequence ID" value="XM_006031107.3"/>
</dbReference>
<feature type="region of interest" description="Disordered" evidence="1">
    <location>
        <begin position="367"/>
        <end position="387"/>
    </location>
</feature>
<feature type="compositionally biased region" description="Polar residues" evidence="1">
    <location>
        <begin position="375"/>
        <end position="387"/>
    </location>
</feature>
<feature type="region of interest" description="Disordered" evidence="1">
    <location>
        <begin position="31"/>
        <end position="51"/>
    </location>
</feature>
<name>A0A1U7S4S3_ALLSI</name>
<evidence type="ECO:0000313" key="2">
    <source>
        <dbReference type="Proteomes" id="UP000189705"/>
    </source>
</evidence>
<gene>
    <name evidence="3" type="primary">RBFA</name>
</gene>
<feature type="region of interest" description="Disordered" evidence="1">
    <location>
        <begin position="242"/>
        <end position="266"/>
    </location>
</feature>
<dbReference type="InterPro" id="IPR015946">
    <property type="entry name" value="KH_dom-like_a/b"/>
</dbReference>
<dbReference type="Pfam" id="PF02033">
    <property type="entry name" value="RBFA"/>
    <property type="match status" value="1"/>
</dbReference>
<dbReference type="STRING" id="38654.A0A1U7S4S3"/>
<dbReference type="Gene3D" id="3.30.300.20">
    <property type="match status" value="1"/>
</dbReference>
<dbReference type="GO" id="GO:0006364">
    <property type="term" value="P:rRNA processing"/>
    <property type="evidence" value="ECO:0007669"/>
    <property type="project" value="InterPro"/>
</dbReference>
<dbReference type="GeneID" id="102376965"/>
<sequence>MAKNIVPGSVETSSPSCLQFLRCFTRTSCGTRGPGRDKTPRSESSRALSKPSRAGEWSLVAGARRAPQVSAALRGSRNLLKKLVFKTKKKFWYDSPGLGSHQVYKPSGLAPVLKASQQRTRKEDSIRTRVLNIVLYKAITDMMSTCEVSQELYDLKLEISKVSLLSDFSACRVYWNPTTVGDSKHVESILQKSALRIRYLLLARQVLGNVPPIVFVKDKAAAAMREIDELLAVADFGPEKENLSQNDFSESETSVTTSSSDTSASSLQSNLFGVDHEVLNKQIMEYKKMKKVKHVEGIGWAEQQQKQLAVVQKQMRMKKKKTKGSFQNDLTPQEYLLNKYKTDYLDDETVSFSENESEDELWMEVNEFKADDDINQNPSTTKPTKLK</sequence>
<proteinExistence type="predicted"/>
<organism evidence="2 3">
    <name type="scientific">Alligator sinensis</name>
    <name type="common">Chinese alligator</name>
    <dbReference type="NCBI Taxonomy" id="38654"/>
    <lineage>
        <taxon>Eukaryota</taxon>
        <taxon>Metazoa</taxon>
        <taxon>Chordata</taxon>
        <taxon>Craniata</taxon>
        <taxon>Vertebrata</taxon>
        <taxon>Euteleostomi</taxon>
        <taxon>Archelosauria</taxon>
        <taxon>Archosauria</taxon>
        <taxon>Crocodylia</taxon>
        <taxon>Alligatoridae</taxon>
        <taxon>Alligatorinae</taxon>
        <taxon>Alligator</taxon>
    </lineage>
</organism>
<protein>
    <submittedName>
        <fullName evidence="3">LOW QUALITY PROTEIN: putative ribosome-binding factor A, mitochondrial</fullName>
    </submittedName>
</protein>
<keyword evidence="2" id="KW-1185">Reference proteome</keyword>
<dbReference type="eggNOG" id="KOG4700">
    <property type="taxonomic scope" value="Eukaryota"/>
</dbReference>
<accession>A0A1U7S4S3</accession>
<dbReference type="SUPFAM" id="SSF89919">
    <property type="entry name" value="Ribosome-binding factor A, RbfA"/>
    <property type="match status" value="1"/>
</dbReference>
<dbReference type="InterPro" id="IPR023799">
    <property type="entry name" value="RbfA_dom_sf"/>
</dbReference>
<dbReference type="InParanoid" id="A0A1U7S4S3"/>
<dbReference type="CTD" id="79863"/>
<feature type="compositionally biased region" description="Basic and acidic residues" evidence="1">
    <location>
        <begin position="34"/>
        <end position="44"/>
    </location>
</feature>
<dbReference type="PANTHER" id="PTHR14725">
    <property type="entry name" value="RIBOSOME-BINDING FACTOR A, MITOCHONDRIAL-RELATED"/>
    <property type="match status" value="1"/>
</dbReference>
<dbReference type="InterPro" id="IPR039212">
    <property type="entry name" value="RBFA_mitochondrial"/>
</dbReference>
<evidence type="ECO:0000256" key="1">
    <source>
        <dbReference type="SAM" id="MobiDB-lite"/>
    </source>
</evidence>